<dbReference type="SUPFAM" id="SSF55811">
    <property type="entry name" value="Nudix"/>
    <property type="match status" value="1"/>
</dbReference>
<dbReference type="CDD" id="cd03676">
    <property type="entry name" value="NUDIX_Tnr3_like"/>
    <property type="match status" value="1"/>
</dbReference>
<dbReference type="AlphaFoldDB" id="A0A8J9TCF8"/>
<sequence length="229" mass="25755">DERSAAINRVMEQLRADGVIRGWRGEVYPIGVSFYEPHKFVIERAAVPWLGAIEYGVHVNGLVRTLSGETKMWIGRRAADKSKYPNMLDHIVAGGQPAGYSLMENVIKECMEEAGIPKDVALAGVRPAGAISYETYDPKKDIVTRAVLYNYDLYLSEDFVPQPVDGEVQNFMLWSVEQVLEAMSMDYADPIKPNCYSVIIDWLLREGHLSPEVPGYLDVLRELRSGDCR</sequence>
<protein>
    <recommendedName>
        <fullName evidence="1">Nudix hydrolase domain-containing protein</fullName>
    </recommendedName>
</protein>
<dbReference type="GO" id="GO:0044715">
    <property type="term" value="F:8-oxo-dGDP phosphatase activity"/>
    <property type="evidence" value="ECO:0007669"/>
    <property type="project" value="TreeGrafter"/>
</dbReference>
<dbReference type="FunFam" id="3.90.79.10:FF:000019">
    <property type="entry name" value="Thiamin pyrophosphokinase, putative"/>
    <property type="match status" value="1"/>
</dbReference>
<dbReference type="Pfam" id="PF00293">
    <property type="entry name" value="NUDIX"/>
    <property type="match status" value="1"/>
</dbReference>
<name>A0A8J9TCF8_PHATR</name>
<dbReference type="EMBL" id="OU594959">
    <property type="protein sequence ID" value="CAG9283264.1"/>
    <property type="molecule type" value="Genomic_DNA"/>
</dbReference>
<reference evidence="2" key="1">
    <citation type="submission" date="2022-02" db="EMBL/GenBank/DDBJ databases">
        <authorList>
            <person name="Giguere J D."/>
        </authorList>
    </citation>
    <scope>NUCLEOTIDE SEQUENCE</scope>
    <source>
        <strain evidence="2">CCAP 1055/1</strain>
    </source>
</reference>
<evidence type="ECO:0000259" key="1">
    <source>
        <dbReference type="PROSITE" id="PS51462"/>
    </source>
</evidence>
<organism evidence="2">
    <name type="scientific">Phaeodactylum tricornutum</name>
    <name type="common">Diatom</name>
    <dbReference type="NCBI Taxonomy" id="2850"/>
    <lineage>
        <taxon>Eukaryota</taxon>
        <taxon>Sar</taxon>
        <taxon>Stramenopiles</taxon>
        <taxon>Ochrophyta</taxon>
        <taxon>Bacillariophyta</taxon>
        <taxon>Bacillariophyceae</taxon>
        <taxon>Bacillariophycidae</taxon>
        <taxon>Naviculales</taxon>
        <taxon>Phaeodactylaceae</taxon>
        <taxon>Phaeodactylum</taxon>
    </lineage>
</organism>
<feature type="domain" description="Nudix hydrolase" evidence="1">
    <location>
        <begin position="54"/>
        <end position="197"/>
    </location>
</feature>
<dbReference type="InterPro" id="IPR031804">
    <property type="entry name" value="DUF4743"/>
</dbReference>
<dbReference type="InterPro" id="IPR000086">
    <property type="entry name" value="NUDIX_hydrolase_dom"/>
</dbReference>
<dbReference type="PANTHER" id="PTHR13622">
    <property type="entry name" value="THIAMIN PYROPHOSPHOKINASE"/>
    <property type="match status" value="1"/>
</dbReference>
<dbReference type="InterPro" id="IPR015797">
    <property type="entry name" value="NUDIX_hydrolase-like_dom_sf"/>
</dbReference>
<feature type="non-terminal residue" evidence="2">
    <location>
        <position position="1"/>
    </location>
</feature>
<dbReference type="PANTHER" id="PTHR13622:SF8">
    <property type="entry name" value="THIAMIN PYROPHOSPHOKINASE 1"/>
    <property type="match status" value="1"/>
</dbReference>
<evidence type="ECO:0000313" key="2">
    <source>
        <dbReference type="EMBL" id="CAG9283264.1"/>
    </source>
</evidence>
<dbReference type="PROSITE" id="PS51462">
    <property type="entry name" value="NUDIX"/>
    <property type="match status" value="1"/>
</dbReference>
<dbReference type="Pfam" id="PF15916">
    <property type="entry name" value="DUF4743"/>
    <property type="match status" value="1"/>
</dbReference>
<proteinExistence type="predicted"/>
<dbReference type="Gene3D" id="3.90.79.10">
    <property type="entry name" value="Nucleoside Triphosphate Pyrophosphohydrolase"/>
    <property type="match status" value="1"/>
</dbReference>
<dbReference type="Proteomes" id="UP000836788">
    <property type="component" value="Chromosome 18"/>
</dbReference>
<gene>
    <name evidence="2" type="ORF">PTTT1_LOCUS22228</name>
</gene>
<accession>A0A8J9TCF8</accession>